<sequence>MNDNILTCLLGQNQPHPPCRGRADPAAPQATGSASVSPNHDRPCQMILLGPADTADQEENYEDHGGYSGLRSENKQQFIPWWWHTQVELTLPCRWPSEHDGRHEGNHDSRIRQR</sequence>
<feature type="region of interest" description="Disordered" evidence="1">
    <location>
        <begin position="95"/>
        <end position="114"/>
    </location>
</feature>
<feature type="region of interest" description="Disordered" evidence="1">
    <location>
        <begin position="12"/>
        <end position="46"/>
    </location>
</feature>
<reference evidence="3" key="1">
    <citation type="journal article" date="2019" name="Int. J. Syst. Evol. Microbiol.">
        <title>The Global Catalogue of Microorganisms (GCM) 10K type strain sequencing project: providing services to taxonomists for standard genome sequencing and annotation.</title>
        <authorList>
            <consortium name="The Broad Institute Genomics Platform"/>
            <consortium name="The Broad Institute Genome Sequencing Center for Infectious Disease"/>
            <person name="Wu L."/>
            <person name="Ma J."/>
        </authorList>
    </citation>
    <scope>NUCLEOTIDE SEQUENCE [LARGE SCALE GENOMIC DNA]</scope>
    <source>
        <strain evidence="3">CGMCC 1.15399</strain>
    </source>
</reference>
<evidence type="ECO:0000313" key="3">
    <source>
        <dbReference type="Proteomes" id="UP001597097"/>
    </source>
</evidence>
<organism evidence="2 3">
    <name type="scientific">Nonomuraea guangzhouensis</name>
    <dbReference type="NCBI Taxonomy" id="1291555"/>
    <lineage>
        <taxon>Bacteria</taxon>
        <taxon>Bacillati</taxon>
        <taxon>Actinomycetota</taxon>
        <taxon>Actinomycetes</taxon>
        <taxon>Streptosporangiales</taxon>
        <taxon>Streptosporangiaceae</taxon>
        <taxon>Nonomuraea</taxon>
    </lineage>
</organism>
<protein>
    <submittedName>
        <fullName evidence="2">Uncharacterized protein</fullName>
    </submittedName>
</protein>
<dbReference type="RefSeq" id="WP_219527848.1">
    <property type="nucleotide sequence ID" value="NZ_JAHKRM010000003.1"/>
</dbReference>
<feature type="compositionally biased region" description="Basic and acidic residues" evidence="1">
    <location>
        <begin position="96"/>
        <end position="114"/>
    </location>
</feature>
<dbReference type="Proteomes" id="UP001597097">
    <property type="component" value="Unassembled WGS sequence"/>
</dbReference>
<name>A0ABW4G2D0_9ACTN</name>
<gene>
    <name evidence="2" type="ORF">ACFSJ0_07635</name>
</gene>
<evidence type="ECO:0000313" key="2">
    <source>
        <dbReference type="EMBL" id="MFD1536899.1"/>
    </source>
</evidence>
<dbReference type="EMBL" id="JBHUCM010000007">
    <property type="protein sequence ID" value="MFD1536899.1"/>
    <property type="molecule type" value="Genomic_DNA"/>
</dbReference>
<accession>A0ABW4G2D0</accession>
<proteinExistence type="predicted"/>
<evidence type="ECO:0000256" key="1">
    <source>
        <dbReference type="SAM" id="MobiDB-lite"/>
    </source>
</evidence>
<comment type="caution">
    <text evidence="2">The sequence shown here is derived from an EMBL/GenBank/DDBJ whole genome shotgun (WGS) entry which is preliminary data.</text>
</comment>
<keyword evidence="3" id="KW-1185">Reference proteome</keyword>